<protein>
    <submittedName>
        <fullName evidence="1">Isocitrate lyase/phosphoenolpyruvate mutase family protein</fullName>
    </submittedName>
</protein>
<dbReference type="InterPro" id="IPR040442">
    <property type="entry name" value="Pyrv_kinase-like_dom_sf"/>
</dbReference>
<sequence>MTQEEKTVRFRALHRGPEILVLPNAWDVASARVFEAAGFPAIATTSAGIAFSRGYPDGQAISRDEMLDMVARIASAVSVPVTADVEAGYGDPVATAKAVVAVGAAGMNLEDTVAESSGMLADQETQAAVVREIQALGLPLVLNARTDVLLAGVGEASTRVARTIERLNAYLVAGADCVFAPGTGDRETIATLVAEISGPVNVLATKGMPIVSELQSLGVARVSVGSGPARAALGLTRRIAQELRASGTWETLMDGAIPYAELNALLRGARP</sequence>
<keyword evidence="1" id="KW-0670">Pyruvate</keyword>
<dbReference type="CDD" id="cd00377">
    <property type="entry name" value="ICL_PEPM"/>
    <property type="match status" value="1"/>
</dbReference>
<evidence type="ECO:0000313" key="2">
    <source>
        <dbReference type="Proteomes" id="UP000264702"/>
    </source>
</evidence>
<comment type="caution">
    <text evidence="1">The sequence shown here is derived from an EMBL/GenBank/DDBJ whole genome shotgun (WGS) entry which is preliminary data.</text>
</comment>
<accession>A0A372IPM6</accession>
<dbReference type="GO" id="GO:0016829">
    <property type="term" value="F:lyase activity"/>
    <property type="evidence" value="ECO:0007669"/>
    <property type="project" value="UniProtKB-KW"/>
</dbReference>
<dbReference type="Gene3D" id="3.20.20.60">
    <property type="entry name" value="Phosphoenolpyruvate-binding domains"/>
    <property type="match status" value="1"/>
</dbReference>
<evidence type="ECO:0000313" key="1">
    <source>
        <dbReference type="EMBL" id="RFU16513.1"/>
    </source>
</evidence>
<dbReference type="InterPro" id="IPR015813">
    <property type="entry name" value="Pyrv/PenolPyrv_kinase-like_dom"/>
</dbReference>
<dbReference type="EMBL" id="QVQT01000004">
    <property type="protein sequence ID" value="RFU16513.1"/>
    <property type="molecule type" value="Genomic_DNA"/>
</dbReference>
<dbReference type="Pfam" id="PF13714">
    <property type="entry name" value="PEP_mutase"/>
    <property type="match status" value="1"/>
</dbReference>
<gene>
    <name evidence="1" type="ORF">D0Y96_11405</name>
</gene>
<dbReference type="OrthoDB" id="9780430at2"/>
<dbReference type="InterPro" id="IPR039556">
    <property type="entry name" value="ICL/PEPM"/>
</dbReference>
<name>A0A372IPM6_9BACT</name>
<dbReference type="AlphaFoldDB" id="A0A372IPM6"/>
<proteinExistence type="predicted"/>
<organism evidence="1 2">
    <name type="scientific">Paracidobacterium acidisoli</name>
    <dbReference type="NCBI Taxonomy" id="2303751"/>
    <lineage>
        <taxon>Bacteria</taxon>
        <taxon>Pseudomonadati</taxon>
        <taxon>Acidobacteriota</taxon>
        <taxon>Terriglobia</taxon>
        <taxon>Terriglobales</taxon>
        <taxon>Acidobacteriaceae</taxon>
        <taxon>Paracidobacterium</taxon>
    </lineage>
</organism>
<dbReference type="Proteomes" id="UP000264702">
    <property type="component" value="Unassembled WGS sequence"/>
</dbReference>
<dbReference type="PANTHER" id="PTHR42905">
    <property type="entry name" value="PHOSPHOENOLPYRUVATE CARBOXYLASE"/>
    <property type="match status" value="1"/>
</dbReference>
<dbReference type="Gene3D" id="6.10.250.2750">
    <property type="match status" value="1"/>
</dbReference>
<dbReference type="PANTHER" id="PTHR42905:SF16">
    <property type="entry name" value="CARBOXYPHOSPHONOENOLPYRUVATE PHOSPHONOMUTASE-LIKE PROTEIN (AFU_ORTHOLOGUE AFUA_5G07230)"/>
    <property type="match status" value="1"/>
</dbReference>
<keyword evidence="2" id="KW-1185">Reference proteome</keyword>
<keyword evidence="1" id="KW-0456">Lyase</keyword>
<dbReference type="SUPFAM" id="SSF51621">
    <property type="entry name" value="Phosphoenolpyruvate/pyruvate domain"/>
    <property type="match status" value="1"/>
</dbReference>
<reference evidence="1 2" key="1">
    <citation type="submission" date="2018-08" db="EMBL/GenBank/DDBJ databases">
        <title>Acidipila sp. 4G-K13, an acidobacterium isolated from forest soil.</title>
        <authorList>
            <person name="Gao Z.-H."/>
            <person name="Qiu L.-H."/>
        </authorList>
    </citation>
    <scope>NUCLEOTIDE SEQUENCE [LARGE SCALE GENOMIC DNA]</scope>
    <source>
        <strain evidence="1 2">4G-K13</strain>
    </source>
</reference>